<dbReference type="Pfam" id="PF05960">
    <property type="entry name" value="DUF885"/>
    <property type="match status" value="1"/>
</dbReference>
<name>A0ABX4UPB0_9ACTO</name>
<gene>
    <name evidence="1" type="ORF">CJ240_09045</name>
</gene>
<dbReference type="InterPro" id="IPR010281">
    <property type="entry name" value="DUF885"/>
</dbReference>
<reference evidence="1 2" key="1">
    <citation type="submission" date="2017-09" db="EMBL/GenBank/DDBJ databases">
        <title>Bacterial strain isolated from the female urinary microbiota.</title>
        <authorList>
            <person name="Thomas-White K."/>
            <person name="Kumar N."/>
            <person name="Forster S."/>
            <person name="Putonti C."/>
            <person name="Lawley T."/>
            <person name="Wolfe A.J."/>
        </authorList>
    </citation>
    <scope>NUCLEOTIDE SEQUENCE [LARGE SCALE GENOMIC DNA]</scope>
    <source>
        <strain evidence="1 2">UMB0744</strain>
    </source>
</reference>
<proteinExistence type="predicted"/>
<dbReference type="Proteomes" id="UP000243201">
    <property type="component" value="Unassembled WGS sequence"/>
</dbReference>
<protein>
    <submittedName>
        <fullName evidence="1">Uncharacterized protein</fullName>
    </submittedName>
</protein>
<organism evidence="1 2">
    <name type="scientific">Varibaculum cambriense</name>
    <dbReference type="NCBI Taxonomy" id="184870"/>
    <lineage>
        <taxon>Bacteria</taxon>
        <taxon>Bacillati</taxon>
        <taxon>Actinomycetota</taxon>
        <taxon>Actinomycetes</taxon>
        <taxon>Actinomycetales</taxon>
        <taxon>Actinomycetaceae</taxon>
        <taxon>Varibaculum</taxon>
    </lineage>
</organism>
<dbReference type="EMBL" id="PNGC01000004">
    <property type="protein sequence ID" value="PMB88818.1"/>
    <property type="molecule type" value="Genomic_DNA"/>
</dbReference>
<sequence>MRLTTEVKQIDGVLDQYVTAYARIDPFKASEWGISGYDALLPDYSPPGISERYNLRKDTLARMAKTPKGTAREIREAKGFTLWARAEQQKFESGFLTSEITGTNSPIQVFAETCKLMEVSNEAAVGNLTRRFLALPQAFAGLRTTMKESRDRGWVFPREVLEMVLEQTRILANPEHDIYEDKRAEMASTRLSQMSQRAFYRGISAAQDAFLEMADFLQQEILPACSPITSMDPHSYFISLASIGVNEPNPGELFATASEDLVRVRAVCEQLRRELGNKPVYRISDLEVADGFEVLTWAMEDAWDSLRSQVDPELAELVNPESSSLKWENDPHGCLVHPYYSAGIRLAKNNRVLPRKYAATRAPHAYQSGENPAAISGRAFDSFLEIDNRYFALAALEKGIPGSHLYSRARETFGANLFTRIAARLPVSNLGWDLFALEMVPELWDIPGEIRLQIQERILRYVALALADLQLYGGQGEGKTKWGLAEAIEYLHHTVGDPWSQVLWRQRYLGVPAMSVAPWYGWRRWKAIYQNFLASGGSGFAEFVRKVAPAGAVHFQVLADAVTD</sequence>
<accession>A0ABX4UPB0</accession>
<evidence type="ECO:0000313" key="2">
    <source>
        <dbReference type="Proteomes" id="UP000243201"/>
    </source>
</evidence>
<evidence type="ECO:0000313" key="1">
    <source>
        <dbReference type="EMBL" id="PMB88818.1"/>
    </source>
</evidence>
<keyword evidence="2" id="KW-1185">Reference proteome</keyword>
<comment type="caution">
    <text evidence="1">The sequence shown here is derived from an EMBL/GenBank/DDBJ whole genome shotgun (WGS) entry which is preliminary data.</text>
</comment>